<accession>A0A060HKF3</accession>
<dbReference type="RefSeq" id="WP_075054832.1">
    <property type="nucleotide sequence ID" value="NZ_CP007536.1"/>
</dbReference>
<dbReference type="Proteomes" id="UP000027093">
    <property type="component" value="Chromosome"/>
</dbReference>
<dbReference type="EMBL" id="CP007536">
    <property type="protein sequence ID" value="AIC15943.1"/>
    <property type="molecule type" value="Genomic_DNA"/>
</dbReference>
<evidence type="ECO:0000313" key="1">
    <source>
        <dbReference type="EMBL" id="AIC15943.1"/>
    </source>
</evidence>
<sequence length="109" mass="13226">MPFKGFEVVGHKNFIQTYDSLPEKHEIKIRIREVRDEMLRDINKGDFIKKKPYPDRYLKLSVKNLYVHDLPNTHRLIYTIRTDEEKKTYQYLDLLTHKEYDVLFGYSTS</sequence>
<evidence type="ECO:0000313" key="2">
    <source>
        <dbReference type="Proteomes" id="UP000027093"/>
    </source>
</evidence>
<organism evidence="1 2">
    <name type="scientific">Nitrososphaera viennensis EN76</name>
    <dbReference type="NCBI Taxonomy" id="926571"/>
    <lineage>
        <taxon>Archaea</taxon>
        <taxon>Nitrososphaerota</taxon>
        <taxon>Nitrososphaeria</taxon>
        <taxon>Nitrososphaerales</taxon>
        <taxon>Nitrososphaeraceae</taxon>
        <taxon>Nitrososphaera</taxon>
    </lineage>
</organism>
<dbReference type="HOGENOM" id="CLU_168723_1_0_2"/>
<dbReference type="AlphaFoldDB" id="A0A060HKF3"/>
<gene>
    <name evidence="1" type="ORF">NVIE_016880</name>
</gene>
<dbReference type="OrthoDB" id="136544at2157"/>
<protein>
    <submittedName>
        <fullName evidence="1">Uncharacterized protein</fullName>
    </submittedName>
</protein>
<name>A0A060HKF3_9ARCH</name>
<dbReference type="KEGG" id="nvn:NVIE_016880"/>
<dbReference type="GeneID" id="74946956"/>
<proteinExistence type="predicted"/>
<keyword evidence="2" id="KW-1185">Reference proteome</keyword>
<reference evidence="1 2" key="1">
    <citation type="journal article" date="2014" name="Int. J. Syst. Evol. Microbiol.">
        <title>Nitrososphaera viennensis gen. nov., sp. nov., an aerobic and mesophilic, ammonia-oxidizing archaeon from soil and a member of the archaeal phylum Thaumarchaeota.</title>
        <authorList>
            <person name="Stieglmeier M."/>
            <person name="Klingl A."/>
            <person name="Alves R.J."/>
            <person name="Rittmann S.K."/>
            <person name="Melcher M."/>
            <person name="Leisch N."/>
            <person name="Schleper C."/>
        </authorList>
    </citation>
    <scope>NUCLEOTIDE SEQUENCE [LARGE SCALE GENOMIC DNA]</scope>
    <source>
        <strain evidence="1">EN76</strain>
    </source>
</reference>